<organism evidence="2">
    <name type="scientific">uncultured Rubrobacteraceae bacterium</name>
    <dbReference type="NCBI Taxonomy" id="349277"/>
    <lineage>
        <taxon>Bacteria</taxon>
        <taxon>Bacillati</taxon>
        <taxon>Actinomycetota</taxon>
        <taxon>Rubrobacteria</taxon>
        <taxon>Rubrobacterales</taxon>
        <taxon>Rubrobacteraceae</taxon>
        <taxon>environmental samples</taxon>
    </lineage>
</organism>
<feature type="compositionally biased region" description="Basic and acidic residues" evidence="1">
    <location>
        <begin position="54"/>
        <end position="76"/>
    </location>
</feature>
<evidence type="ECO:0000256" key="1">
    <source>
        <dbReference type="SAM" id="MobiDB-lite"/>
    </source>
</evidence>
<name>A0A6J4PQI2_9ACTN</name>
<gene>
    <name evidence="2" type="ORF">AVDCRST_MAG22-2437</name>
</gene>
<proteinExistence type="predicted"/>
<dbReference type="EMBL" id="CADCUV010000108">
    <property type="protein sequence ID" value="CAA9419136.1"/>
    <property type="molecule type" value="Genomic_DNA"/>
</dbReference>
<feature type="region of interest" description="Disordered" evidence="1">
    <location>
        <begin position="54"/>
        <end position="83"/>
    </location>
</feature>
<feature type="compositionally biased region" description="Polar residues" evidence="1">
    <location>
        <begin position="187"/>
        <end position="196"/>
    </location>
</feature>
<sequence length="210" mass="23073">MVDRRHEQDVNEAAARFAETLAESYRIVYEQAADAQQRQARLAQDFSERVMDHLREQAEGGRAASERLTDQARRQQEAGQALAQESAKAYMDFLDTAFSQYRGGTQRAAESAREGARTLSDTTAGLLGTVAGAAGATAGAASDATRETADIAAGRPPFSDYDEMNVEEITEQLDSLSEAELRRTRNYEQGNKNRQTLVAEMDRRLEASSS</sequence>
<feature type="region of interest" description="Disordered" evidence="1">
    <location>
        <begin position="174"/>
        <end position="210"/>
    </location>
</feature>
<dbReference type="AlphaFoldDB" id="A0A6J4PQI2"/>
<accession>A0A6J4PQI2</accession>
<evidence type="ECO:0000313" key="2">
    <source>
        <dbReference type="EMBL" id="CAA9419136.1"/>
    </source>
</evidence>
<feature type="compositionally biased region" description="Basic and acidic residues" evidence="1">
    <location>
        <begin position="200"/>
        <end position="210"/>
    </location>
</feature>
<protein>
    <submittedName>
        <fullName evidence="2">Uncharacterized protein</fullName>
    </submittedName>
</protein>
<reference evidence="2" key="1">
    <citation type="submission" date="2020-02" db="EMBL/GenBank/DDBJ databases">
        <authorList>
            <person name="Meier V. D."/>
        </authorList>
    </citation>
    <scope>NUCLEOTIDE SEQUENCE</scope>
    <source>
        <strain evidence="2">AVDCRST_MAG22</strain>
    </source>
</reference>